<protein>
    <submittedName>
        <fullName evidence="2">Uncharacterized protein</fullName>
    </submittedName>
</protein>
<organism evidence="2 3">
    <name type="scientific">Arthrobotrys musiformis</name>
    <dbReference type="NCBI Taxonomy" id="47236"/>
    <lineage>
        <taxon>Eukaryota</taxon>
        <taxon>Fungi</taxon>
        <taxon>Dikarya</taxon>
        <taxon>Ascomycota</taxon>
        <taxon>Pezizomycotina</taxon>
        <taxon>Orbiliomycetes</taxon>
        <taxon>Orbiliales</taxon>
        <taxon>Orbiliaceae</taxon>
        <taxon>Arthrobotrys</taxon>
    </lineage>
</organism>
<dbReference type="AlphaFoldDB" id="A0AAV9VXB2"/>
<dbReference type="EMBL" id="JAVHJL010000008">
    <property type="protein sequence ID" value="KAK6498412.1"/>
    <property type="molecule type" value="Genomic_DNA"/>
</dbReference>
<evidence type="ECO:0000313" key="3">
    <source>
        <dbReference type="Proteomes" id="UP001370758"/>
    </source>
</evidence>
<keyword evidence="1" id="KW-0732">Signal</keyword>
<proteinExistence type="predicted"/>
<keyword evidence="3" id="KW-1185">Reference proteome</keyword>
<name>A0AAV9VXB2_9PEZI</name>
<evidence type="ECO:0000256" key="1">
    <source>
        <dbReference type="SAM" id="SignalP"/>
    </source>
</evidence>
<comment type="caution">
    <text evidence="2">The sequence shown here is derived from an EMBL/GenBank/DDBJ whole genome shotgun (WGS) entry which is preliminary data.</text>
</comment>
<gene>
    <name evidence="2" type="ORF">TWF481_011003</name>
</gene>
<accession>A0AAV9VXB2</accession>
<feature type="chain" id="PRO_5043911724" evidence="1">
    <location>
        <begin position="18"/>
        <end position="260"/>
    </location>
</feature>
<evidence type="ECO:0000313" key="2">
    <source>
        <dbReference type="EMBL" id="KAK6498412.1"/>
    </source>
</evidence>
<sequence length="260" mass="26078">MRSTLLPLFLLLTTALAADLPALAHPPQRHGGKKYTVAKRQSGGSRIGIGSSCSAITGNPDDVICEIDGDNVSCAPVCCEKGGVFVDGCPAGDQCVFEGETLKCCPVGKSCGPRPTACANFGAPSVQKGQAICPSATPTCTTRADGGIACTGEGPAATSTPSAVIARPNVPIPTDIVTTAEPATTSEGTESTGMESTVMEEPTLRFSVPASGTMVLPESAMPTEGRAAGGEVPGSRAARVVSDNVCGVVVAVVVALGIFL</sequence>
<dbReference type="Proteomes" id="UP001370758">
    <property type="component" value="Unassembled WGS sequence"/>
</dbReference>
<reference evidence="2 3" key="1">
    <citation type="submission" date="2023-08" db="EMBL/GenBank/DDBJ databases">
        <authorList>
            <person name="Palmer J.M."/>
        </authorList>
    </citation>
    <scope>NUCLEOTIDE SEQUENCE [LARGE SCALE GENOMIC DNA]</scope>
    <source>
        <strain evidence="2 3">TWF481</strain>
    </source>
</reference>
<feature type="signal peptide" evidence="1">
    <location>
        <begin position="1"/>
        <end position="17"/>
    </location>
</feature>